<keyword evidence="4" id="KW-1185">Reference proteome</keyword>
<name>A0A7X2V621_9BACI</name>
<evidence type="ECO:0000313" key="4">
    <source>
        <dbReference type="Proteomes" id="UP000434639"/>
    </source>
</evidence>
<dbReference type="Pfam" id="PF04122">
    <property type="entry name" value="CW_binding_2"/>
    <property type="match status" value="3"/>
</dbReference>
<evidence type="ECO:0000259" key="2">
    <source>
        <dbReference type="SMART" id="SM00646"/>
    </source>
</evidence>
<dbReference type="GO" id="GO:0008745">
    <property type="term" value="F:N-acetylmuramoyl-L-alanine amidase activity"/>
    <property type="evidence" value="ECO:0007669"/>
    <property type="project" value="InterPro"/>
</dbReference>
<comment type="caution">
    <text evidence="3">The sequence shown here is derived from an EMBL/GenBank/DDBJ whole genome shotgun (WGS) entry which is preliminary data.</text>
</comment>
<dbReference type="RefSeq" id="WP_155113547.1">
    <property type="nucleotide sequence ID" value="NZ_WMIB01000022.1"/>
</dbReference>
<dbReference type="Pfam" id="PF01520">
    <property type="entry name" value="Amidase_3"/>
    <property type="match status" value="1"/>
</dbReference>
<dbReference type="InterPro" id="IPR002508">
    <property type="entry name" value="MurNAc-LAA_cat"/>
</dbReference>
<feature type="chain" id="PRO_5031139129" evidence="1">
    <location>
        <begin position="24"/>
        <end position="499"/>
    </location>
</feature>
<dbReference type="OrthoDB" id="363232at2"/>
<dbReference type="SUPFAM" id="SSF53187">
    <property type="entry name" value="Zn-dependent exopeptidases"/>
    <property type="match status" value="1"/>
</dbReference>
<dbReference type="Proteomes" id="UP000434639">
    <property type="component" value="Unassembled WGS sequence"/>
</dbReference>
<feature type="domain" description="MurNAc-LAA" evidence="2">
    <location>
        <begin position="382"/>
        <end position="492"/>
    </location>
</feature>
<proteinExistence type="predicted"/>
<dbReference type="InterPro" id="IPR007253">
    <property type="entry name" value="Cell_wall-bd_2"/>
</dbReference>
<evidence type="ECO:0000256" key="1">
    <source>
        <dbReference type="SAM" id="SignalP"/>
    </source>
</evidence>
<keyword evidence="1" id="KW-0732">Signal</keyword>
<feature type="signal peptide" evidence="1">
    <location>
        <begin position="1"/>
        <end position="23"/>
    </location>
</feature>
<protein>
    <submittedName>
        <fullName evidence="3">N-acetylmuramoyl-L-alanine amidase</fullName>
    </submittedName>
</protein>
<accession>A0A7X2V621</accession>
<dbReference type="PANTHER" id="PTHR30032:SF1">
    <property type="entry name" value="N-ACETYLMURAMOYL-L-ALANINE AMIDASE LYTC"/>
    <property type="match status" value="1"/>
</dbReference>
<dbReference type="AlphaFoldDB" id="A0A7X2V621"/>
<dbReference type="Gene3D" id="3.40.50.12090">
    <property type="match status" value="2"/>
</dbReference>
<gene>
    <name evidence="3" type="ORF">GKZ89_16650</name>
</gene>
<reference evidence="3 4" key="1">
    <citation type="journal article" date="2017" name="Int. J. Syst. Evol. Microbiol.">
        <title>Bacillus mangrovi sp. nov., isolated from a sediment sample from a mangrove forest.</title>
        <authorList>
            <person name="Gupta V."/>
            <person name="Singh P.K."/>
            <person name="Korpole S."/>
            <person name="Tanuku N.R.S."/>
            <person name="Pinnaka A.K."/>
        </authorList>
    </citation>
    <scope>NUCLEOTIDE SEQUENCE [LARGE SCALE GENOMIC DNA]</scope>
    <source>
        <strain evidence="3 4">KCTC 33872</strain>
    </source>
</reference>
<dbReference type="SMART" id="SM00646">
    <property type="entry name" value="Ami_3"/>
    <property type="match status" value="1"/>
</dbReference>
<organism evidence="3 4">
    <name type="scientific">Metabacillus mangrovi</name>
    <dbReference type="NCBI Taxonomy" id="1491830"/>
    <lineage>
        <taxon>Bacteria</taxon>
        <taxon>Bacillati</taxon>
        <taxon>Bacillota</taxon>
        <taxon>Bacilli</taxon>
        <taxon>Bacillales</taxon>
        <taxon>Bacillaceae</taxon>
        <taxon>Metabacillus</taxon>
    </lineage>
</organism>
<dbReference type="EMBL" id="WMIB01000022">
    <property type="protein sequence ID" value="MTH55035.1"/>
    <property type="molecule type" value="Genomic_DNA"/>
</dbReference>
<dbReference type="GO" id="GO:0009253">
    <property type="term" value="P:peptidoglycan catabolic process"/>
    <property type="evidence" value="ECO:0007669"/>
    <property type="project" value="InterPro"/>
</dbReference>
<evidence type="ECO:0000313" key="3">
    <source>
        <dbReference type="EMBL" id="MTH55035.1"/>
    </source>
</evidence>
<dbReference type="PANTHER" id="PTHR30032">
    <property type="entry name" value="N-ACETYLMURAMOYL-L-ALANINE AMIDASE-RELATED"/>
    <property type="match status" value="1"/>
</dbReference>
<sequence length="499" mass="53140">MKKTAAFFVLLAGLFVYGASAEAANTIKRYDGSNRINVAVSLSRDWNTSGTVILASYSAYADSLAAAPLAYRLNAPILLTNPGGIPAETRTRISQLKASKVILIGGTSSISGNVYNQLKGMGISSVERINGRDRYEVAANIAKKFPSSSKAIFASGTAYADALSIAPYAARSGTPILLVSKNSVPYSTKSAISSRGINNAVLVGGTASVSDSVYHSLAPTRKRISGEDRYKVAANVAAAYKMSSDKVFIANGHAYADALAGSVAAAKQNASILLTKASAVPGSTMSHIKVHKMSGFSILGGTKSVSSSVTSRLSSPLLGRKIMIDPGHGYKDPGAVNKNTGQKEKNIVLDIGKRTVSKLSAKDAYPVMTRTGDTYPTLDERVEMAVKQNADVFVSIHNNANISSSPDGTETYWSTKSPESKLLAEEIQKQLASDLEMDNRGVKTADFKVIKHGYMPSVLVEVGFLSNSREAALLNQSAFRDRAANAIYEGIYYYFQKYE</sequence>
<dbReference type="Gene3D" id="3.40.630.40">
    <property type="entry name" value="Zn-dependent exopeptidases"/>
    <property type="match status" value="1"/>
</dbReference>
<dbReference type="CDD" id="cd02696">
    <property type="entry name" value="MurNAc-LAA"/>
    <property type="match status" value="1"/>
</dbReference>
<dbReference type="InterPro" id="IPR051922">
    <property type="entry name" value="Bact_Sporulation_Assoc"/>
</dbReference>